<feature type="region of interest" description="Disordered" evidence="1">
    <location>
        <begin position="1"/>
        <end position="128"/>
    </location>
</feature>
<evidence type="ECO:0000313" key="2">
    <source>
        <dbReference type="EMBL" id="KAL1503302.1"/>
    </source>
</evidence>
<feature type="region of interest" description="Disordered" evidence="1">
    <location>
        <begin position="149"/>
        <end position="172"/>
    </location>
</feature>
<comment type="caution">
    <text evidence="2">The sequence shown here is derived from an EMBL/GenBank/DDBJ whole genome shotgun (WGS) entry which is preliminary data.</text>
</comment>
<protein>
    <recommendedName>
        <fullName evidence="4">Ribosome biogenesis protein NOP53</fullName>
    </recommendedName>
</protein>
<evidence type="ECO:0008006" key="4">
    <source>
        <dbReference type="Google" id="ProtNLM"/>
    </source>
</evidence>
<gene>
    <name evidence="2" type="ORF">AB1Y20_011354</name>
</gene>
<proteinExistence type="predicted"/>
<keyword evidence="3" id="KW-1185">Reference proteome</keyword>
<accession>A0AB34IMM6</accession>
<evidence type="ECO:0000313" key="3">
    <source>
        <dbReference type="Proteomes" id="UP001515480"/>
    </source>
</evidence>
<feature type="compositionally biased region" description="Basic and acidic residues" evidence="1">
    <location>
        <begin position="58"/>
        <end position="74"/>
    </location>
</feature>
<dbReference type="EMBL" id="JBGBPQ010000022">
    <property type="protein sequence ID" value="KAL1503302.1"/>
    <property type="molecule type" value="Genomic_DNA"/>
</dbReference>
<name>A0AB34IMM6_PRYPA</name>
<dbReference type="Proteomes" id="UP001515480">
    <property type="component" value="Unassembled WGS sequence"/>
</dbReference>
<reference evidence="2 3" key="1">
    <citation type="journal article" date="2024" name="Science">
        <title>Giant polyketide synthase enzymes in the biosynthesis of giant marine polyether toxins.</title>
        <authorList>
            <person name="Fallon T.R."/>
            <person name="Shende V.V."/>
            <person name="Wierzbicki I.H."/>
            <person name="Pendleton A.L."/>
            <person name="Watervoot N.F."/>
            <person name="Auber R.P."/>
            <person name="Gonzalez D.J."/>
            <person name="Wisecaver J.H."/>
            <person name="Moore B.S."/>
        </authorList>
    </citation>
    <scope>NUCLEOTIDE SEQUENCE [LARGE SCALE GENOMIC DNA]</scope>
    <source>
        <strain evidence="2 3">12B1</strain>
    </source>
</reference>
<feature type="compositionally biased region" description="Low complexity" evidence="1">
    <location>
        <begin position="100"/>
        <end position="110"/>
    </location>
</feature>
<evidence type="ECO:0000256" key="1">
    <source>
        <dbReference type="SAM" id="MobiDB-lite"/>
    </source>
</evidence>
<dbReference type="AlphaFoldDB" id="A0AB34IMM6"/>
<sequence>MPFQIVCTRARSSDDEESSSNSVMGHHHHSPSWSPKVAARKLAADKLHKIPSFKKLVPHKDKDKDKDKDKEKPLDPLAESMKRRKAAQAASPAPEPAAPEQPAATESAASDKATLAEQGFVPPTPLFKRRIADKETRAAKLSHLASVANGKYPTAGGRLNSTGRPVYHSTVW</sequence>
<organism evidence="2 3">
    <name type="scientific">Prymnesium parvum</name>
    <name type="common">Toxic golden alga</name>
    <dbReference type="NCBI Taxonomy" id="97485"/>
    <lineage>
        <taxon>Eukaryota</taxon>
        <taxon>Haptista</taxon>
        <taxon>Haptophyta</taxon>
        <taxon>Prymnesiophyceae</taxon>
        <taxon>Prymnesiales</taxon>
        <taxon>Prymnesiaceae</taxon>
        <taxon>Prymnesium</taxon>
    </lineage>
</organism>